<dbReference type="Proteomes" id="UP000075670">
    <property type="component" value="Unassembled WGS sequence"/>
</dbReference>
<dbReference type="PATRIC" id="fig|1122241.3.peg.2845"/>
<dbReference type="InterPro" id="IPR025642">
    <property type="entry name" value="DUF4342"/>
</dbReference>
<reference evidence="2 3" key="1">
    <citation type="submission" date="2016-02" db="EMBL/GenBank/DDBJ databases">
        <title>Genome sequence of Moorella mulderi DSM 14980.</title>
        <authorList>
            <person name="Poehlein A."/>
            <person name="Daniel R."/>
        </authorList>
    </citation>
    <scope>NUCLEOTIDE SEQUENCE [LARGE SCALE GENOMIC DNA]</scope>
    <source>
        <strain evidence="2 3">DSM 14980</strain>
    </source>
</reference>
<name>A0A151ATU8_9FIRM</name>
<evidence type="ECO:0000259" key="1">
    <source>
        <dbReference type="Pfam" id="PF14242"/>
    </source>
</evidence>
<feature type="domain" description="DUF4342" evidence="1">
    <location>
        <begin position="54"/>
        <end position="127"/>
    </location>
</feature>
<evidence type="ECO:0000313" key="2">
    <source>
        <dbReference type="EMBL" id="KYH31002.1"/>
    </source>
</evidence>
<dbReference type="AlphaFoldDB" id="A0A151ATU8"/>
<evidence type="ECO:0000313" key="3">
    <source>
        <dbReference type="Proteomes" id="UP000075670"/>
    </source>
</evidence>
<gene>
    <name evidence="2" type="ORF">MOMUL_26770</name>
</gene>
<dbReference type="InterPro" id="IPR009060">
    <property type="entry name" value="UBA-like_sf"/>
</dbReference>
<dbReference type="Pfam" id="PF14242">
    <property type="entry name" value="DUF4342"/>
    <property type="match status" value="1"/>
</dbReference>
<keyword evidence="3" id="KW-1185">Reference proteome</keyword>
<protein>
    <recommendedName>
        <fullName evidence="1">DUF4342 domain-containing protein</fullName>
    </recommendedName>
</protein>
<dbReference type="Gene3D" id="1.10.8.10">
    <property type="entry name" value="DNA helicase RuvA subunit, C-terminal domain"/>
    <property type="match status" value="1"/>
</dbReference>
<organism evidence="2 3">
    <name type="scientific">Moorella mulderi DSM 14980</name>
    <dbReference type="NCBI Taxonomy" id="1122241"/>
    <lineage>
        <taxon>Bacteria</taxon>
        <taxon>Bacillati</taxon>
        <taxon>Bacillota</taxon>
        <taxon>Clostridia</taxon>
        <taxon>Neomoorellales</taxon>
        <taxon>Neomoorellaceae</taxon>
        <taxon>Neomoorella</taxon>
    </lineage>
</organism>
<dbReference type="EMBL" id="LTBC01000016">
    <property type="protein sequence ID" value="KYH31002.1"/>
    <property type="molecule type" value="Genomic_DNA"/>
</dbReference>
<dbReference type="CDD" id="cd14360">
    <property type="entry name" value="UBA_NAC_like_bac"/>
    <property type="match status" value="1"/>
</dbReference>
<comment type="caution">
    <text evidence="2">The sequence shown here is derived from an EMBL/GenBank/DDBJ whole genome shotgun (WGS) entry which is preliminary data.</text>
</comment>
<dbReference type="SUPFAM" id="SSF46934">
    <property type="entry name" value="UBA-like"/>
    <property type="match status" value="1"/>
</dbReference>
<sequence length="145" mass="16060">MMTELEKIDQLRERLGLSYREAKEALERAGGDVLEALVQYEESTREGLQKELASWSGKLVERIRSILRQGNVTRIKVKKDGKTVAEIPATVGALGVLGVLASSELAILAGLSTVAALFNRYTLEVERRDGQVEEHPLDVENQVDK</sequence>
<proteinExistence type="predicted"/>
<accession>A0A151ATU8</accession>